<proteinExistence type="predicted"/>
<protein>
    <submittedName>
        <fullName evidence="2">Uncharacterized protein</fullName>
    </submittedName>
</protein>
<accession>A0A436ZY10</accession>
<dbReference type="RefSeq" id="XP_067489378.1">
    <property type="nucleotide sequence ID" value="XM_067634893.1"/>
</dbReference>
<evidence type="ECO:0000313" key="2">
    <source>
        <dbReference type="EMBL" id="RVD83834.1"/>
    </source>
</evidence>
<dbReference type="PANTHER" id="PTHR37490">
    <property type="entry name" value="EXPRESSED PROTEIN"/>
    <property type="match status" value="1"/>
</dbReference>
<dbReference type="AlphaFoldDB" id="A0A436ZY10"/>
<dbReference type="GeneID" id="93587919"/>
<dbReference type="STRING" id="97331.A0A436ZY10"/>
<organism evidence="2 3">
    <name type="scientific">Arthrobotrys flagrans</name>
    <name type="common">Nematode-trapping fungus</name>
    <name type="synonym">Trichothecium flagrans</name>
    <dbReference type="NCBI Taxonomy" id="97331"/>
    <lineage>
        <taxon>Eukaryota</taxon>
        <taxon>Fungi</taxon>
        <taxon>Dikarya</taxon>
        <taxon>Ascomycota</taxon>
        <taxon>Pezizomycotina</taxon>
        <taxon>Orbiliomycetes</taxon>
        <taxon>Orbiliales</taxon>
        <taxon>Orbiliaceae</taxon>
        <taxon>Arthrobotrys</taxon>
    </lineage>
</organism>
<dbReference type="InterPro" id="IPR021838">
    <property type="entry name" value="DUF3431"/>
</dbReference>
<evidence type="ECO:0000256" key="1">
    <source>
        <dbReference type="SAM" id="MobiDB-lite"/>
    </source>
</evidence>
<dbReference type="Proteomes" id="UP000283090">
    <property type="component" value="Unassembled WGS sequence"/>
</dbReference>
<feature type="region of interest" description="Disordered" evidence="1">
    <location>
        <begin position="51"/>
        <end position="133"/>
    </location>
</feature>
<dbReference type="Pfam" id="PF11913">
    <property type="entry name" value="DUF3431"/>
    <property type="match status" value="1"/>
</dbReference>
<keyword evidence="3" id="KW-1185">Reference proteome</keyword>
<feature type="compositionally biased region" description="Low complexity" evidence="1">
    <location>
        <begin position="77"/>
        <end position="90"/>
    </location>
</feature>
<dbReference type="VEuPathDB" id="FungiDB:DFL_005608"/>
<dbReference type="EMBL" id="SAEB01000007">
    <property type="protein sequence ID" value="RVD83834.1"/>
    <property type="molecule type" value="Genomic_DNA"/>
</dbReference>
<comment type="caution">
    <text evidence="2">The sequence shown here is derived from an EMBL/GenBank/DDBJ whole genome shotgun (WGS) entry which is preliminary data.</text>
</comment>
<evidence type="ECO:0000313" key="3">
    <source>
        <dbReference type="Proteomes" id="UP000283090"/>
    </source>
</evidence>
<dbReference type="OrthoDB" id="426718at2759"/>
<sequence>MLNSGRLGQTKVASLAILVLLILWLYKLNARSYLLPIREFTEKWEEKNIEIADSETESTVEAAATPSSVPETEVSIPEGELTTPETETPTAARESPMSEAEKKPTGTKPSGDAVQSSTPGSKKPTGEEKHEKTVIMGKTWKEDATWVKEKLPDWRPAIYAVDSRTDKDYLHVLVNKGKESMPYLTYLIDFYDDLSDINVFIHAHEDGYPRAWHNDPESADHSAVKMLNLLRLDNVREKGYVNLRCNPNPGCPAELHPQAKFFDKGSIEIGWKKLWGHMYGNDSYPEAVGVACCAQFAVTREKVHEQPKAFYEKLMDWLLITDEEDAGRVFEYFWHVIFGMPAAHCGKSYTRMMASTLVHALIFLFPSLVRPYYIGFARTSVTPQVTHVDRNRWYECYRLPSTREPLLHHDHDHDSDPATSFSTK</sequence>
<gene>
    <name evidence="2" type="ORF">DFL_005608</name>
</gene>
<dbReference type="PANTHER" id="PTHR37490:SF2">
    <property type="match status" value="1"/>
</dbReference>
<feature type="compositionally biased region" description="Basic and acidic residues" evidence="1">
    <location>
        <begin position="124"/>
        <end position="133"/>
    </location>
</feature>
<reference evidence="2 3" key="1">
    <citation type="submission" date="2019-01" db="EMBL/GenBank/DDBJ databases">
        <title>Intercellular communication is required for trap formation in the nematode-trapping fungus Duddingtonia flagrans.</title>
        <authorList>
            <person name="Youssar L."/>
            <person name="Wernet V."/>
            <person name="Hensel N."/>
            <person name="Hildebrandt H.-G."/>
            <person name="Fischer R."/>
        </authorList>
    </citation>
    <scope>NUCLEOTIDE SEQUENCE [LARGE SCALE GENOMIC DNA]</scope>
    <source>
        <strain evidence="2 3">CBS H-5679</strain>
    </source>
</reference>
<name>A0A436ZY10_ARTFL</name>